<proteinExistence type="predicted"/>
<evidence type="ECO:0000313" key="4">
    <source>
        <dbReference type="Proteomes" id="UP000744032"/>
    </source>
</evidence>
<dbReference type="SUPFAM" id="SSF52540">
    <property type="entry name" value="P-loop containing nucleoside triphosphate hydrolases"/>
    <property type="match status" value="1"/>
</dbReference>
<evidence type="ECO:0008006" key="5">
    <source>
        <dbReference type="Google" id="ProtNLM"/>
    </source>
</evidence>
<dbReference type="EMBL" id="JAAXMD010000157">
    <property type="protein sequence ID" value="NKQ26202.1"/>
    <property type="molecule type" value="Genomic_DNA"/>
</dbReference>
<dbReference type="Proteomes" id="UP000744032">
    <property type="component" value="Unassembled WGS sequence"/>
</dbReference>
<dbReference type="InterPro" id="IPR011990">
    <property type="entry name" value="TPR-like_helical_dom_sf"/>
</dbReference>
<dbReference type="PRINTS" id="PR00364">
    <property type="entry name" value="DISEASERSIST"/>
</dbReference>
<dbReference type="SUPFAM" id="SSF48452">
    <property type="entry name" value="TPR-like"/>
    <property type="match status" value="1"/>
</dbReference>
<sequence length="894" mass="93937">MVRLGGASAPRVGASTVDDWLNGRSVPGKKSESFLLHLVGYLRREACRLEAGGTGGPASAPGEQERWLRLVRAARRERGEESPGGRPRNRTPGARPAGPVTLPPPPPDFAGRTAEVAKVLRWLRPGAAGGETASAVVVSAITGMGGVGKTALALHAAHEAQRRGWFPGGALFADLRGYSALDPVPAGAVADRLLRAMGMPVRQLPGTESGALDAWRRLLHDMAGRNASLLVGLDNVRDPSQGGALLPEPPHRALITSRQALGSLPVHRVDAAPLPTDEAVMVLDTALRAGQTQDPRCSDDPAGAEELAGLCGGLPLALRITAALLRTDPDRPLSAHAEELRDARDRLDALALEEEDTEGRPLAVRASLDLSYHHLPAAAARALRLLATCPGPDISTSTAAVVLGLPRPLGRRHLAVLARHHLIGRTSLPTGQAHAPRPIEDAERWALHDLVRLYGAEQAERHRPGPGPDAGPAEDEVAAAAQRLDDHCTALTAAADALLDGRTTAGTVPAPFGGAAEALAWLDAERANLVALVGAARRADRHRSVLTLTLNLQRYQEDHWQGADAYLCGTHAEAAARHLPPADHATALATLGNACRLTGRLDEAVERLSEAAEAAAAAGRPRTVSAAVHNLGLAHILRGDLPAAEAAHRCDIDLSRRHGDRRGEAMALVALADVLHKRGGPQAGTTELVRAAHLFHDVGDRRGSGMVALRHARTALRDLRAPLCAAALCGWAVHNFRQAGAQAKVAVASIELGAAYWQLCPACYGAKAIRWTRDGAALAETGTDDRLKAQSTFRLGSLLARSGDRTGARAQLERTAAVRAVGDGDPELARLARAARSALAHLGKPKSPLLCAEAPAQETDRLVDLVEGIARGDTPATSLIIVDRVWLALIGAGR</sequence>
<dbReference type="Gene3D" id="1.25.40.10">
    <property type="entry name" value="Tetratricopeptide repeat domain"/>
    <property type="match status" value="1"/>
</dbReference>
<accession>A0ABX1ILC5</accession>
<dbReference type="RefSeq" id="WP_168374353.1">
    <property type="nucleotide sequence ID" value="NZ_JAAXMD010000157.1"/>
</dbReference>
<dbReference type="Gene3D" id="3.40.50.300">
    <property type="entry name" value="P-loop containing nucleotide triphosphate hydrolases"/>
    <property type="match status" value="1"/>
</dbReference>
<dbReference type="PANTHER" id="PTHR47691">
    <property type="entry name" value="REGULATOR-RELATED"/>
    <property type="match status" value="1"/>
</dbReference>
<evidence type="ECO:0000256" key="2">
    <source>
        <dbReference type="SAM" id="MobiDB-lite"/>
    </source>
</evidence>
<keyword evidence="4" id="KW-1185">Reference proteome</keyword>
<comment type="caution">
    <text evidence="3">The sequence shown here is derived from an EMBL/GenBank/DDBJ whole genome shotgun (WGS) entry which is preliminary data.</text>
</comment>
<dbReference type="InterPro" id="IPR027417">
    <property type="entry name" value="P-loop_NTPase"/>
</dbReference>
<gene>
    <name evidence="3" type="ORF">HF200_17635</name>
</gene>
<name>A0ABX1ILC5_STRGB</name>
<feature type="coiled-coil region" evidence="1">
    <location>
        <begin position="333"/>
        <end position="360"/>
    </location>
</feature>
<protein>
    <recommendedName>
        <fullName evidence="5">Tetratricopeptide repeat protein</fullName>
    </recommendedName>
</protein>
<dbReference type="PANTHER" id="PTHR47691:SF3">
    <property type="entry name" value="HTH-TYPE TRANSCRIPTIONAL REGULATOR RV0890C-RELATED"/>
    <property type="match status" value="1"/>
</dbReference>
<feature type="region of interest" description="Disordered" evidence="2">
    <location>
        <begin position="75"/>
        <end position="111"/>
    </location>
</feature>
<reference evidence="3 4" key="1">
    <citation type="submission" date="2020-04" db="EMBL/GenBank/DDBJ databases">
        <title>Genome sequence of Streptomyces galbus strain I339.</title>
        <authorList>
            <person name="Silva E.A.N."/>
            <person name="Merces M."/>
            <person name="Castelo Branco A.P.O.T."/>
            <person name="Vasconcelos P.C."/>
            <person name="Costa N.P."/>
            <person name="Marinho G.C.S."/>
            <person name="Oliveira C.J.B."/>
            <person name="Araujo D."/>
            <person name="Rodrigues Junior V.S."/>
            <person name="Almeida R."/>
            <person name="Silva Filho U.R."/>
            <person name="Andrade A.S.A."/>
            <person name="Cibulski S.P."/>
        </authorList>
    </citation>
    <scope>NUCLEOTIDE SEQUENCE [LARGE SCALE GENOMIC DNA]</scope>
    <source>
        <strain evidence="3 4">I339</strain>
    </source>
</reference>
<evidence type="ECO:0000256" key="1">
    <source>
        <dbReference type="SAM" id="Coils"/>
    </source>
</evidence>
<evidence type="ECO:0000313" key="3">
    <source>
        <dbReference type="EMBL" id="NKQ26202.1"/>
    </source>
</evidence>
<keyword evidence="1" id="KW-0175">Coiled coil</keyword>
<organism evidence="3 4">
    <name type="scientific">Streptomyces galbus</name>
    <dbReference type="NCBI Taxonomy" id="33898"/>
    <lineage>
        <taxon>Bacteria</taxon>
        <taxon>Bacillati</taxon>
        <taxon>Actinomycetota</taxon>
        <taxon>Actinomycetes</taxon>
        <taxon>Kitasatosporales</taxon>
        <taxon>Streptomycetaceae</taxon>
        <taxon>Streptomyces</taxon>
    </lineage>
</organism>